<keyword evidence="1" id="KW-0812">Transmembrane</keyword>
<dbReference type="STRING" id="351160.RRC412"/>
<dbReference type="RefSeq" id="WP_012034474.1">
    <property type="nucleotide sequence ID" value="NC_009464.1"/>
</dbReference>
<organism evidence="2 3">
    <name type="scientific">Methanocella arvoryzae (strain DSM 22066 / NBRC 105507 / MRE50)</name>
    <dbReference type="NCBI Taxonomy" id="351160"/>
    <lineage>
        <taxon>Archaea</taxon>
        <taxon>Methanobacteriati</taxon>
        <taxon>Methanobacteriota</taxon>
        <taxon>Stenosarchaea group</taxon>
        <taxon>Methanomicrobia</taxon>
        <taxon>Methanocellales</taxon>
        <taxon>Methanocellaceae</taxon>
        <taxon>Methanocella</taxon>
    </lineage>
</organism>
<reference evidence="2 3" key="1">
    <citation type="journal article" date="2006" name="Science">
        <title>Genome of rice cluster I archaea -- the key methane producers in the rice rhizosphere.</title>
        <authorList>
            <person name="Erkel C."/>
            <person name="Kube M."/>
            <person name="Reinhardt R."/>
            <person name="Liesack W."/>
        </authorList>
    </citation>
    <scope>NUCLEOTIDE SEQUENCE [LARGE SCALE GENOMIC DNA]</scope>
    <source>
        <strain evidence="3">DSM 22066 / NBRC 105507 / MRE50</strain>
    </source>
</reference>
<dbReference type="KEGG" id="rci:RRC412"/>
<dbReference type="EMBL" id="AM114193">
    <property type="protein sequence ID" value="CAJ38117.1"/>
    <property type="molecule type" value="Genomic_DNA"/>
</dbReference>
<name>Q0W0H6_METAR</name>
<protein>
    <submittedName>
        <fullName evidence="2">Uncharacterized protein</fullName>
    </submittedName>
</protein>
<evidence type="ECO:0000313" key="2">
    <source>
        <dbReference type="EMBL" id="CAJ38117.1"/>
    </source>
</evidence>
<keyword evidence="3" id="KW-1185">Reference proteome</keyword>
<dbReference type="AlphaFoldDB" id="Q0W0H6"/>
<proteinExistence type="predicted"/>
<gene>
    <name evidence="2" type="ORF">RRC412</name>
</gene>
<keyword evidence="1" id="KW-0472">Membrane</keyword>
<dbReference type="PATRIC" id="fig|351160.9.peg.155"/>
<keyword evidence="1" id="KW-1133">Transmembrane helix</keyword>
<sequence>MHLARTGLVAVIIFSAAAVLFSSAGYSQESIPVFNMTLTIEETGALHYKIVQTMPASRDGVTNARLELQKQYRPENVSIYDYATGKPLKYNLKEQENVLIYDVHFDRPYFTGYTFVVEYDNHNRIVEEGRGVYSIGYRPGVDINRVERISTVILPPKNFTYLDYNHALDKPVSVQNVDGRTIVQFRNISSAPAEYAWEIKFRAVGIKDELKTPKSGSPVAVPGMTAVISLITLIAAVRLIKK</sequence>
<feature type="transmembrane region" description="Helical" evidence="1">
    <location>
        <begin position="219"/>
        <end position="240"/>
    </location>
</feature>
<dbReference type="GeneID" id="5143991"/>
<dbReference type="Proteomes" id="UP000000663">
    <property type="component" value="Chromosome"/>
</dbReference>
<evidence type="ECO:0000256" key="1">
    <source>
        <dbReference type="SAM" id="Phobius"/>
    </source>
</evidence>
<evidence type="ECO:0000313" key="3">
    <source>
        <dbReference type="Proteomes" id="UP000000663"/>
    </source>
</evidence>
<accession>Q0W0H6</accession>